<evidence type="ECO:0000313" key="2">
    <source>
        <dbReference type="Proteomes" id="UP000007797"/>
    </source>
</evidence>
<dbReference type="EMBL" id="GL883008">
    <property type="protein sequence ID" value="EGG23305.1"/>
    <property type="molecule type" value="Genomic_DNA"/>
</dbReference>
<dbReference type="KEGG" id="dfa:DFA_05437"/>
<sequence length="226" mass="25356">MEEAWEEKISHLKKIHLNLHRRDDNNERISTVDLTVSPKAIVHQPDRSYVPRGRANPVQPPLLAADQDNAPFPTMVVEIGVTQSLQSLHDKAIDYLCATTDIQIVLCISLWPRRRRGIINTNLFQMVALLYNRVYSVNHPQTVISFGTAPLHPLSIESIQRWGSPNQVQGHIKVDTVPVQTNDIYTIKIPSESLFNGVPGGVPTGVPANIPLNLLDLRDQLTDIQF</sequence>
<protein>
    <submittedName>
        <fullName evidence="1">Uncharacterized protein</fullName>
    </submittedName>
</protein>
<dbReference type="AlphaFoldDB" id="F4PL83"/>
<dbReference type="OrthoDB" id="2307807at2759"/>
<dbReference type="RefSeq" id="XP_004361156.1">
    <property type="nucleotide sequence ID" value="XM_004361099.1"/>
</dbReference>
<dbReference type="Proteomes" id="UP000007797">
    <property type="component" value="Unassembled WGS sequence"/>
</dbReference>
<organism evidence="1 2">
    <name type="scientific">Cavenderia fasciculata</name>
    <name type="common">Slime mold</name>
    <name type="synonym">Dictyostelium fasciculatum</name>
    <dbReference type="NCBI Taxonomy" id="261658"/>
    <lineage>
        <taxon>Eukaryota</taxon>
        <taxon>Amoebozoa</taxon>
        <taxon>Evosea</taxon>
        <taxon>Eumycetozoa</taxon>
        <taxon>Dictyostelia</taxon>
        <taxon>Acytosteliales</taxon>
        <taxon>Cavenderiaceae</taxon>
        <taxon>Cavenderia</taxon>
    </lineage>
</organism>
<reference evidence="2" key="1">
    <citation type="journal article" date="2011" name="Genome Res.">
        <title>Phylogeny-wide analysis of social amoeba genomes highlights ancient origins for complex intercellular communication.</title>
        <authorList>
            <person name="Heidel A.J."/>
            <person name="Lawal H.M."/>
            <person name="Felder M."/>
            <person name="Schilde C."/>
            <person name="Helps N.R."/>
            <person name="Tunggal B."/>
            <person name="Rivero F."/>
            <person name="John U."/>
            <person name="Schleicher M."/>
            <person name="Eichinger L."/>
            <person name="Platzer M."/>
            <person name="Noegel A.A."/>
            <person name="Schaap P."/>
            <person name="Gloeckner G."/>
        </authorList>
    </citation>
    <scope>NUCLEOTIDE SEQUENCE [LARGE SCALE GENOMIC DNA]</scope>
    <source>
        <strain evidence="2">SH3</strain>
    </source>
</reference>
<dbReference type="GeneID" id="14875242"/>
<proteinExistence type="predicted"/>
<evidence type="ECO:0000313" key="1">
    <source>
        <dbReference type="EMBL" id="EGG23305.1"/>
    </source>
</evidence>
<name>F4PL83_CACFS</name>
<keyword evidence="2" id="KW-1185">Reference proteome</keyword>
<accession>F4PL83</accession>
<gene>
    <name evidence="1" type="ORF">DFA_05437</name>
</gene>